<evidence type="ECO:0000259" key="1">
    <source>
        <dbReference type="Pfam" id="PF03050"/>
    </source>
</evidence>
<protein>
    <submittedName>
        <fullName evidence="2">Transposase number 3 for insertion sequence</fullName>
    </submittedName>
</protein>
<dbReference type="PANTHER" id="PTHR33678:SF1">
    <property type="entry name" value="BLL1576 PROTEIN"/>
    <property type="match status" value="1"/>
</dbReference>
<dbReference type="InterPro" id="IPR052344">
    <property type="entry name" value="Transposase-related"/>
</dbReference>
<dbReference type="EMBL" id="AP017661">
    <property type="protein sequence ID" value="BAV67011.1"/>
    <property type="molecule type" value="Genomic_DNA"/>
</dbReference>
<proteinExistence type="predicted"/>
<dbReference type="Proteomes" id="UP000218272">
    <property type="component" value="Plasmid pSCLO_7"/>
</dbReference>
<geneLocation type="plasmid" evidence="3">
    <name>psclo_7 dna</name>
</geneLocation>
<feature type="domain" description="Transposase IS66 central" evidence="1">
    <location>
        <begin position="1"/>
        <end position="75"/>
    </location>
</feature>
<dbReference type="Pfam" id="PF03050">
    <property type="entry name" value="DDE_Tnp_IS66"/>
    <property type="match status" value="1"/>
</dbReference>
<dbReference type="InterPro" id="IPR004291">
    <property type="entry name" value="Transposase_IS66_central"/>
</dbReference>
<keyword evidence="3" id="KW-1185">Reference proteome</keyword>
<gene>
    <name evidence="2" type="ORF">SCLO_7000110</name>
</gene>
<dbReference type="AlphaFoldDB" id="A0A1E1F9A6"/>
<name>A0A1E1F9A6_9SPHN</name>
<dbReference type="KEGG" id="sclo:SCLO_7000110"/>
<evidence type="ECO:0000313" key="2">
    <source>
        <dbReference type="EMBL" id="BAV67011.1"/>
    </source>
</evidence>
<reference evidence="2 3" key="1">
    <citation type="submission" date="2016-10" db="EMBL/GenBank/DDBJ databases">
        <title>Complete Genome Sequence of the Nonylphenol-Degrading Bacterium Sphingobium cloacae JCM 10874T.</title>
        <authorList>
            <person name="Ootsuka M."/>
            <person name="Nishizawa T."/>
            <person name="Ohta H."/>
        </authorList>
    </citation>
    <scope>NUCLEOTIDE SEQUENCE [LARGE SCALE GENOMIC DNA]</scope>
    <source>
        <strain evidence="2 3">JCM 10874</strain>
        <plasmid evidence="3">psclo_7 dna</plasmid>
    </source>
</reference>
<evidence type="ECO:0000313" key="3">
    <source>
        <dbReference type="Proteomes" id="UP000218272"/>
    </source>
</evidence>
<keyword evidence="2" id="KW-0614">Plasmid</keyword>
<dbReference type="PANTHER" id="PTHR33678">
    <property type="entry name" value="BLL1576 PROTEIN"/>
    <property type="match status" value="1"/>
</dbReference>
<organism evidence="2 3">
    <name type="scientific">Sphingobium cloacae</name>
    <dbReference type="NCBI Taxonomy" id="120107"/>
    <lineage>
        <taxon>Bacteria</taxon>
        <taxon>Pseudomonadati</taxon>
        <taxon>Pseudomonadota</taxon>
        <taxon>Alphaproteobacteria</taxon>
        <taxon>Sphingomonadales</taxon>
        <taxon>Sphingomonadaceae</taxon>
        <taxon>Sphingobium</taxon>
    </lineage>
</organism>
<accession>A0A1E1F9A6</accession>
<sequence length="119" mass="13043">MGHAAWHVERLHRHLMAELKSSVRLFADETRMPVQAPGTGKTTSGQLWTYARDDSPWGGTAPPAVVYIYERDRKGCVRLSTSPVTAAGFRLMVTPATTRWDKACGDARAVPEPLPAALL</sequence>